<dbReference type="InParanoid" id="A0A165JNL3"/>
<dbReference type="Proteomes" id="UP000076632">
    <property type="component" value="Unassembled WGS sequence"/>
</dbReference>
<dbReference type="STRING" id="1328760.A0A165JNL3"/>
<dbReference type="EMBL" id="KV407454">
    <property type="protein sequence ID" value="KZF26456.1"/>
    <property type="molecule type" value="Genomic_DNA"/>
</dbReference>
<sequence>MHASMSIAACAIGLASMVQYCPAPPLLGLIGLGADAAYLAGSGLAGSAVIAGSSHIHKRLAPGVSQQAADQCASELDGVTVTFSPQGNNGLLVNNLPPACMDLSTVITGDYDAGDPIPMSSSSILFQGLSDDELNQIRDAVNAS</sequence>
<keyword evidence="3" id="KW-1185">Reference proteome</keyword>
<keyword evidence="1" id="KW-0732">Signal</keyword>
<dbReference type="GeneID" id="28895868"/>
<organism evidence="2 3">
    <name type="scientific">Xylona heveae (strain CBS 132557 / TC161)</name>
    <dbReference type="NCBI Taxonomy" id="1328760"/>
    <lineage>
        <taxon>Eukaryota</taxon>
        <taxon>Fungi</taxon>
        <taxon>Dikarya</taxon>
        <taxon>Ascomycota</taxon>
        <taxon>Pezizomycotina</taxon>
        <taxon>Xylonomycetes</taxon>
        <taxon>Xylonales</taxon>
        <taxon>Xylonaceae</taxon>
        <taxon>Xylona</taxon>
    </lineage>
</organism>
<feature type="signal peptide" evidence="1">
    <location>
        <begin position="1"/>
        <end position="23"/>
    </location>
</feature>
<dbReference type="RefSeq" id="XP_018192011.1">
    <property type="nucleotide sequence ID" value="XM_018330731.1"/>
</dbReference>
<name>A0A165JNL3_XYLHT</name>
<gene>
    <name evidence="2" type="ORF">L228DRAFT_235526</name>
</gene>
<feature type="chain" id="PRO_5007860196" evidence="1">
    <location>
        <begin position="24"/>
        <end position="144"/>
    </location>
</feature>
<dbReference type="OrthoDB" id="4161406at2759"/>
<evidence type="ECO:0000313" key="3">
    <source>
        <dbReference type="Proteomes" id="UP000076632"/>
    </source>
</evidence>
<evidence type="ECO:0000313" key="2">
    <source>
        <dbReference type="EMBL" id="KZF26456.1"/>
    </source>
</evidence>
<dbReference type="OMA" id="DQCASEL"/>
<dbReference type="AlphaFoldDB" id="A0A165JNL3"/>
<evidence type="ECO:0000256" key="1">
    <source>
        <dbReference type="SAM" id="SignalP"/>
    </source>
</evidence>
<protein>
    <submittedName>
        <fullName evidence="2">Uncharacterized protein</fullName>
    </submittedName>
</protein>
<reference evidence="2 3" key="1">
    <citation type="journal article" date="2016" name="Fungal Biol.">
        <title>The genome of Xylona heveae provides a window into fungal endophytism.</title>
        <authorList>
            <person name="Gazis R."/>
            <person name="Kuo A."/>
            <person name="Riley R."/>
            <person name="LaButti K."/>
            <person name="Lipzen A."/>
            <person name="Lin J."/>
            <person name="Amirebrahimi M."/>
            <person name="Hesse C.N."/>
            <person name="Spatafora J.W."/>
            <person name="Henrissat B."/>
            <person name="Hainaut M."/>
            <person name="Grigoriev I.V."/>
            <person name="Hibbett D.S."/>
        </authorList>
    </citation>
    <scope>NUCLEOTIDE SEQUENCE [LARGE SCALE GENOMIC DNA]</scope>
    <source>
        <strain evidence="2 3">TC161</strain>
    </source>
</reference>
<proteinExistence type="predicted"/>
<accession>A0A165JNL3</accession>